<keyword evidence="3 7" id="KW-0812">Transmembrane</keyword>
<evidence type="ECO:0000256" key="2">
    <source>
        <dbReference type="ARBA" id="ARBA00022475"/>
    </source>
</evidence>
<feature type="compositionally biased region" description="Polar residues" evidence="6">
    <location>
        <begin position="242"/>
        <end position="253"/>
    </location>
</feature>
<feature type="transmembrane region" description="Helical" evidence="7">
    <location>
        <begin position="58"/>
        <end position="81"/>
    </location>
</feature>
<proteinExistence type="predicted"/>
<comment type="caution">
    <text evidence="9">The sequence shown here is derived from an EMBL/GenBank/DDBJ whole genome shotgun (WGS) entry which is preliminary data.</text>
</comment>
<gene>
    <name evidence="9" type="ORF">GAGA_1543</name>
</gene>
<keyword evidence="10" id="KW-1185">Reference proteome</keyword>
<feature type="transmembrane region" description="Helical" evidence="7">
    <location>
        <begin position="93"/>
        <end position="113"/>
    </location>
</feature>
<keyword evidence="5 7" id="KW-0472">Membrane</keyword>
<evidence type="ECO:0000313" key="9">
    <source>
        <dbReference type="EMBL" id="GAC04399.1"/>
    </source>
</evidence>
<dbReference type="Pfam" id="PF06271">
    <property type="entry name" value="RDD"/>
    <property type="match status" value="1"/>
</dbReference>
<dbReference type="RefSeq" id="WP_008303127.1">
    <property type="nucleotide sequence ID" value="NZ_BAEK01000025.1"/>
</dbReference>
<dbReference type="PANTHER" id="PTHR36115:SF6">
    <property type="entry name" value="PROLINE-RICH ANTIGEN HOMOLOG"/>
    <property type="match status" value="1"/>
</dbReference>
<evidence type="ECO:0000256" key="7">
    <source>
        <dbReference type="SAM" id="Phobius"/>
    </source>
</evidence>
<reference evidence="9 10" key="1">
    <citation type="journal article" date="2014" name="Environ. Microbiol.">
        <title>Comparative genomics of the marine bacterial genus Glaciecola reveals the high degree of genomic diversity and genomic characteristic for cold adaptation.</title>
        <authorList>
            <person name="Qin Q.L."/>
            <person name="Xie B.B."/>
            <person name="Yu Y."/>
            <person name="Shu Y.L."/>
            <person name="Rong J.C."/>
            <person name="Zhang Y.J."/>
            <person name="Zhao D.L."/>
            <person name="Chen X.L."/>
            <person name="Zhang X.Y."/>
            <person name="Chen B."/>
            <person name="Zhou B.C."/>
            <person name="Zhang Y.Z."/>
        </authorList>
    </citation>
    <scope>NUCLEOTIDE SEQUENCE [LARGE SCALE GENOMIC DNA]</scope>
    <source>
        <strain evidence="9 10">NO2</strain>
    </source>
</reference>
<accession>A0ABQ0I4W6</accession>
<dbReference type="PANTHER" id="PTHR36115">
    <property type="entry name" value="PROLINE-RICH ANTIGEN HOMOLOG-RELATED"/>
    <property type="match status" value="1"/>
</dbReference>
<feature type="compositionally biased region" description="Polar residues" evidence="6">
    <location>
        <begin position="282"/>
        <end position="300"/>
    </location>
</feature>
<dbReference type="Proteomes" id="UP000008372">
    <property type="component" value="Unassembled WGS sequence"/>
</dbReference>
<keyword evidence="4 7" id="KW-1133">Transmembrane helix</keyword>
<feature type="compositionally biased region" description="Polar residues" evidence="6">
    <location>
        <begin position="1"/>
        <end position="11"/>
    </location>
</feature>
<feature type="region of interest" description="Disordered" evidence="6">
    <location>
        <begin position="428"/>
        <end position="468"/>
    </location>
</feature>
<sequence length="468" mass="51680">MSESAQTSSDQAPIDSSHLTQKETRNQVTPYAFHVSKSLFGTPLARPIKRGFALMVDAALVALLSQASNIFLALIAAVTFFRAGNRLKKKKRFNVARISLRFVTAILLFLIAAQSIEFFQEVIETPDENQKVRSELVEDDALGDLELDKVEDLALIGLTAKYLFETKSVAKDIEYGKCIEPLVCWTTLGEKLATDLATMPIDKKVAEELFSGYRDAVSDDLSPQQKSQLEVAMTQTYERMYSQNRLSQSNTKQSEIEQSEVDKIDFENAVKGNTEGEALSDNLDTNAESENAGQSAEQKENAQSFFDALSEIEGPRAQGSSPPSILAWLQGIAADLGLGFGWAAFYFSIFTAWWRGQTPGKRLLGIQVIKLDGSSLNLWESFGRYGGYGAGIATGLLGFLQIYWDPNRQAIQDKISETLVIDLRKERAVSEPSSLVASATQPPKTQTSKTHSFKTQSNEPSQQTTNHE</sequence>
<feature type="region of interest" description="Disordered" evidence="6">
    <location>
        <begin position="1"/>
        <end position="20"/>
    </location>
</feature>
<organism evidence="9 10">
    <name type="scientific">Paraglaciecola agarilytica NO2</name>
    <dbReference type="NCBI Taxonomy" id="1125747"/>
    <lineage>
        <taxon>Bacteria</taxon>
        <taxon>Pseudomonadati</taxon>
        <taxon>Pseudomonadota</taxon>
        <taxon>Gammaproteobacteria</taxon>
        <taxon>Alteromonadales</taxon>
        <taxon>Alteromonadaceae</taxon>
        <taxon>Paraglaciecola</taxon>
    </lineage>
</organism>
<evidence type="ECO:0000256" key="4">
    <source>
        <dbReference type="ARBA" id="ARBA00022989"/>
    </source>
</evidence>
<comment type="subcellular location">
    <subcellularLocation>
        <location evidence="1">Cell membrane</location>
        <topology evidence="1">Multi-pass membrane protein</topology>
    </subcellularLocation>
</comment>
<evidence type="ECO:0000256" key="3">
    <source>
        <dbReference type="ARBA" id="ARBA00022692"/>
    </source>
</evidence>
<evidence type="ECO:0000256" key="6">
    <source>
        <dbReference type="SAM" id="MobiDB-lite"/>
    </source>
</evidence>
<protein>
    <submittedName>
        <fullName evidence="9">RDD domain-containing protein</fullName>
    </submittedName>
</protein>
<evidence type="ECO:0000313" key="10">
    <source>
        <dbReference type="Proteomes" id="UP000008372"/>
    </source>
</evidence>
<evidence type="ECO:0000259" key="8">
    <source>
        <dbReference type="Pfam" id="PF06271"/>
    </source>
</evidence>
<feature type="domain" description="RDD" evidence="8">
    <location>
        <begin position="332"/>
        <end position="416"/>
    </location>
</feature>
<evidence type="ECO:0000256" key="5">
    <source>
        <dbReference type="ARBA" id="ARBA00023136"/>
    </source>
</evidence>
<keyword evidence="2" id="KW-1003">Cell membrane</keyword>
<dbReference type="InterPro" id="IPR010432">
    <property type="entry name" value="RDD"/>
</dbReference>
<name>A0ABQ0I4W6_9ALTE</name>
<evidence type="ECO:0000256" key="1">
    <source>
        <dbReference type="ARBA" id="ARBA00004651"/>
    </source>
</evidence>
<feature type="region of interest" description="Disordered" evidence="6">
    <location>
        <begin position="242"/>
        <end position="300"/>
    </location>
</feature>
<feature type="compositionally biased region" description="Polar residues" evidence="6">
    <location>
        <begin position="431"/>
        <end position="468"/>
    </location>
</feature>
<dbReference type="InterPro" id="IPR051791">
    <property type="entry name" value="Pra-immunoreactive"/>
</dbReference>
<dbReference type="EMBL" id="BAEK01000025">
    <property type="protein sequence ID" value="GAC04399.1"/>
    <property type="molecule type" value="Genomic_DNA"/>
</dbReference>